<accession>A0A2D4EWZ2</accession>
<sequence length="223" mass="25388">MTDFLSRQCLLTAQTVNSIYDLLSIVINKVDCLKESFATFVRSHSNTAEGLGRITRDGHGTANSENEASGGSCFPPKNLNTCRENIQSGEGLRDDQHNYSSQTNQVTLQIYDKRVNRERWSNRKAIRLSLSQLLHCELTSIDLLHAEWLPARMQCMRILLLFKQPIIPIPSMLFRMKPFLSIFSIFPIRVFSSEKVCPLLKQHHQMGTVALNLGYNSRHIAKP</sequence>
<dbReference type="AlphaFoldDB" id="A0A2D4EWZ2"/>
<reference evidence="2" key="1">
    <citation type="submission" date="2017-07" db="EMBL/GenBank/DDBJ databases">
        <authorList>
            <person name="Mikheyev A."/>
            <person name="Grau M."/>
        </authorList>
    </citation>
    <scope>NUCLEOTIDE SEQUENCE</scope>
    <source>
        <tissue evidence="2">Venom_gland</tissue>
    </source>
</reference>
<feature type="region of interest" description="Disordered" evidence="1">
    <location>
        <begin position="51"/>
        <end position="71"/>
    </location>
</feature>
<dbReference type="EMBL" id="IACJ01031826">
    <property type="protein sequence ID" value="LAA39768.1"/>
    <property type="molecule type" value="Transcribed_RNA"/>
</dbReference>
<evidence type="ECO:0000256" key="1">
    <source>
        <dbReference type="SAM" id="MobiDB-lite"/>
    </source>
</evidence>
<organism evidence="2">
    <name type="scientific">Micrurus corallinus</name>
    <name type="common">Brazilian coral snake</name>
    <dbReference type="NCBI Taxonomy" id="54390"/>
    <lineage>
        <taxon>Eukaryota</taxon>
        <taxon>Metazoa</taxon>
        <taxon>Chordata</taxon>
        <taxon>Craniata</taxon>
        <taxon>Vertebrata</taxon>
        <taxon>Euteleostomi</taxon>
        <taxon>Lepidosauria</taxon>
        <taxon>Squamata</taxon>
        <taxon>Bifurcata</taxon>
        <taxon>Unidentata</taxon>
        <taxon>Episquamata</taxon>
        <taxon>Toxicofera</taxon>
        <taxon>Serpentes</taxon>
        <taxon>Colubroidea</taxon>
        <taxon>Elapidae</taxon>
        <taxon>Elapinae</taxon>
        <taxon>Micrurus</taxon>
    </lineage>
</organism>
<name>A0A2D4EWZ2_MICCO</name>
<reference evidence="2" key="2">
    <citation type="submission" date="2017-11" db="EMBL/GenBank/DDBJ databases">
        <title>Coralsnake Venomics: Analyses of Venom Gland Transcriptomes and Proteomes of Six Brazilian Taxa.</title>
        <authorList>
            <person name="Aird S.D."/>
            <person name="Jorge da Silva N."/>
            <person name="Qiu L."/>
            <person name="Villar-Briones A."/>
            <person name="Aparecida-Saddi V."/>
            <person name="Campos-Telles M.P."/>
            <person name="Grau M."/>
            <person name="Mikheyev A.S."/>
        </authorList>
    </citation>
    <scope>NUCLEOTIDE SEQUENCE</scope>
    <source>
        <tissue evidence="2">Venom_gland</tissue>
    </source>
</reference>
<proteinExistence type="predicted"/>
<evidence type="ECO:0000313" key="2">
    <source>
        <dbReference type="EMBL" id="LAA39768.1"/>
    </source>
</evidence>
<protein>
    <submittedName>
        <fullName evidence="2">Uncharacterized protein</fullName>
    </submittedName>
</protein>